<protein>
    <submittedName>
        <fullName evidence="4">Helix-turn-helix transcriptional regulator</fullName>
    </submittedName>
</protein>
<keyword evidence="5" id="KW-1185">Reference proteome</keyword>
<dbReference type="EMBL" id="JADKNH010000009">
    <property type="protein sequence ID" value="MBF4694562.1"/>
    <property type="molecule type" value="Genomic_DNA"/>
</dbReference>
<dbReference type="Pfam" id="PF20240">
    <property type="entry name" value="DUF6597"/>
    <property type="match status" value="1"/>
</dbReference>
<keyword evidence="2" id="KW-0804">Transcription</keyword>
<dbReference type="Pfam" id="PF00165">
    <property type="entry name" value="HTH_AraC"/>
    <property type="match status" value="1"/>
</dbReference>
<dbReference type="SUPFAM" id="SSF46689">
    <property type="entry name" value="Homeodomain-like"/>
    <property type="match status" value="1"/>
</dbReference>
<dbReference type="InterPro" id="IPR018060">
    <property type="entry name" value="HTH_AraC"/>
</dbReference>
<gene>
    <name evidence="4" type="ORF">ISU02_15735</name>
</gene>
<feature type="domain" description="HTH araC/xylS-type" evidence="3">
    <location>
        <begin position="158"/>
        <end position="202"/>
    </location>
</feature>
<organism evidence="4 5">
    <name type="scientific">Fusibacter ferrireducens</name>
    <dbReference type="NCBI Taxonomy" id="2785058"/>
    <lineage>
        <taxon>Bacteria</taxon>
        <taxon>Bacillati</taxon>
        <taxon>Bacillota</taxon>
        <taxon>Clostridia</taxon>
        <taxon>Eubacteriales</taxon>
        <taxon>Eubacteriales Family XII. Incertae Sedis</taxon>
        <taxon>Fusibacter</taxon>
    </lineage>
</organism>
<keyword evidence="1" id="KW-0805">Transcription regulation</keyword>
<dbReference type="InterPro" id="IPR009057">
    <property type="entry name" value="Homeodomain-like_sf"/>
</dbReference>
<dbReference type="Gene3D" id="1.10.10.60">
    <property type="entry name" value="Homeodomain-like"/>
    <property type="match status" value="1"/>
</dbReference>
<evidence type="ECO:0000313" key="4">
    <source>
        <dbReference type="EMBL" id="MBF4694562.1"/>
    </source>
</evidence>
<evidence type="ECO:0000256" key="1">
    <source>
        <dbReference type="ARBA" id="ARBA00023015"/>
    </source>
</evidence>
<evidence type="ECO:0000256" key="2">
    <source>
        <dbReference type="ARBA" id="ARBA00023163"/>
    </source>
</evidence>
<dbReference type="InterPro" id="IPR046532">
    <property type="entry name" value="DUF6597"/>
</dbReference>
<sequence length="266" mass="30894">MRVDHVLPPENLEKLIDYVWIVQYSDLPVDKREDLIMPLGHLNIIFNFESLYDMVLDNGSYDKVPNVVVVGQIQSAKKVFYGENVYQIGISILPPAFMLLFNLNCNEITDRTMTGTPELWDLFSALKQELSAEARVRHIYAFLETRFELYLENDQLDTEMMDYIEAHSAEFSVKAMADYFYMSVSTLERQFKKKMGLTPKAYADIIKFSSRIGDAEKLQSHYYDQAHLIKTSQKYTGKTTKQLSETQNELTLKYILEMSRKKDGQS</sequence>
<dbReference type="SMART" id="SM00342">
    <property type="entry name" value="HTH_ARAC"/>
    <property type="match status" value="1"/>
</dbReference>
<evidence type="ECO:0000259" key="3">
    <source>
        <dbReference type="PROSITE" id="PS01124"/>
    </source>
</evidence>
<comment type="caution">
    <text evidence="4">The sequence shown here is derived from an EMBL/GenBank/DDBJ whole genome shotgun (WGS) entry which is preliminary data.</text>
</comment>
<name>A0ABR9ZVT5_9FIRM</name>
<evidence type="ECO:0000313" key="5">
    <source>
        <dbReference type="Proteomes" id="UP000614200"/>
    </source>
</evidence>
<accession>A0ABR9ZVT5</accession>
<dbReference type="PROSITE" id="PS01124">
    <property type="entry name" value="HTH_ARAC_FAMILY_2"/>
    <property type="match status" value="1"/>
</dbReference>
<proteinExistence type="predicted"/>
<reference evidence="4 5" key="1">
    <citation type="submission" date="2020-11" db="EMBL/GenBank/DDBJ databases">
        <title>Fusibacter basophilias sp. nov.</title>
        <authorList>
            <person name="Qiu D."/>
        </authorList>
    </citation>
    <scope>NUCLEOTIDE SEQUENCE [LARGE SCALE GENOMIC DNA]</scope>
    <source>
        <strain evidence="4 5">Q10-2</strain>
    </source>
</reference>
<dbReference type="RefSeq" id="WP_194702792.1">
    <property type="nucleotide sequence ID" value="NZ_JADKNH010000009.1"/>
</dbReference>
<dbReference type="Proteomes" id="UP000614200">
    <property type="component" value="Unassembled WGS sequence"/>
</dbReference>